<accession>A0A162LVL7</accession>
<comment type="caution">
    <text evidence="2">The sequence shown here is derived from an EMBL/GenBank/DDBJ whole genome shotgun (WGS) entry which is preliminary data.</text>
</comment>
<evidence type="ECO:0008006" key="4">
    <source>
        <dbReference type="Google" id="ProtNLM"/>
    </source>
</evidence>
<reference evidence="2 3" key="1">
    <citation type="journal article" date="2016" name="Genome Biol. Evol.">
        <title>Divergent and convergent evolution of fungal pathogenicity.</title>
        <authorList>
            <person name="Shang Y."/>
            <person name="Xiao G."/>
            <person name="Zheng P."/>
            <person name="Cen K."/>
            <person name="Zhan S."/>
            <person name="Wang C."/>
        </authorList>
    </citation>
    <scope>NUCLEOTIDE SEQUENCE [LARGE SCALE GENOMIC DNA]</scope>
    <source>
        <strain evidence="2 3">RCEF 4871</strain>
    </source>
</reference>
<keyword evidence="3" id="KW-1185">Reference proteome</keyword>
<evidence type="ECO:0000313" key="3">
    <source>
        <dbReference type="Proteomes" id="UP000243498"/>
    </source>
</evidence>
<feature type="chain" id="PRO_5013153419" description="AA1-like domain-containing protein" evidence="1">
    <location>
        <begin position="16"/>
        <end position="187"/>
    </location>
</feature>
<proteinExistence type="predicted"/>
<evidence type="ECO:0000313" key="2">
    <source>
        <dbReference type="EMBL" id="OAA45500.1"/>
    </source>
</evidence>
<keyword evidence="1" id="KW-0732">Signal</keyword>
<evidence type="ECO:0000256" key="1">
    <source>
        <dbReference type="SAM" id="SignalP"/>
    </source>
</evidence>
<name>A0A162LVL7_METRR</name>
<dbReference type="EMBL" id="AZHC01000008">
    <property type="protein sequence ID" value="OAA45500.1"/>
    <property type="molecule type" value="Genomic_DNA"/>
</dbReference>
<feature type="signal peptide" evidence="1">
    <location>
        <begin position="1"/>
        <end position="15"/>
    </location>
</feature>
<dbReference type="OMA" id="TTPCHKN"/>
<gene>
    <name evidence="2" type="ORF">NOR_03289</name>
</gene>
<organism evidence="2 3">
    <name type="scientific">Metarhizium rileyi (strain RCEF 4871)</name>
    <name type="common">Nomuraea rileyi</name>
    <dbReference type="NCBI Taxonomy" id="1649241"/>
    <lineage>
        <taxon>Eukaryota</taxon>
        <taxon>Fungi</taxon>
        <taxon>Dikarya</taxon>
        <taxon>Ascomycota</taxon>
        <taxon>Pezizomycotina</taxon>
        <taxon>Sordariomycetes</taxon>
        <taxon>Hypocreomycetidae</taxon>
        <taxon>Hypocreales</taxon>
        <taxon>Clavicipitaceae</taxon>
        <taxon>Metarhizium</taxon>
    </lineage>
</organism>
<dbReference type="OrthoDB" id="5239982at2759"/>
<protein>
    <recommendedName>
        <fullName evidence="4">AA1-like domain-containing protein</fullName>
    </recommendedName>
</protein>
<dbReference type="AlphaFoldDB" id="A0A162LVL7"/>
<sequence length="187" mass="20323">MKITLLLASFPATLAAQLAYTPPAALAVKAKDPNNNCVLPEDYHVKEFTAITNDTGHSLVSYKLTFLNTLTNSSTSCQYGSDSKPIPSPNGGGLPRYSCESKDVNFIWQEEPKKLTMIQKVCPDAQGQAEYEAAGSVIISLSCNLNVCQTNDTDIKGTFTSLNPTQNIRAMRHKRGVAWASHLANQD</sequence>
<dbReference type="STRING" id="1081105.A0A162LVL7"/>
<dbReference type="Proteomes" id="UP000243498">
    <property type="component" value="Unassembled WGS sequence"/>
</dbReference>